<dbReference type="EMBL" id="CP032568">
    <property type="protein sequence ID" value="AYF75563.1"/>
    <property type="molecule type" value="Genomic_DNA"/>
</dbReference>
<dbReference type="Proteomes" id="UP000267164">
    <property type="component" value="Chromosome"/>
</dbReference>
<dbReference type="PANTHER" id="PTHR47894:SF1">
    <property type="entry name" value="HTH-TYPE TRANSCRIPTIONAL REGULATOR VQSM"/>
    <property type="match status" value="1"/>
</dbReference>
<organism evidence="5 6">
    <name type="scientific">Nocardia yunnanensis</name>
    <dbReference type="NCBI Taxonomy" id="2382165"/>
    <lineage>
        <taxon>Bacteria</taxon>
        <taxon>Bacillati</taxon>
        <taxon>Actinomycetota</taxon>
        <taxon>Actinomycetes</taxon>
        <taxon>Mycobacteriales</taxon>
        <taxon>Nocardiaceae</taxon>
        <taxon>Nocardia</taxon>
    </lineage>
</organism>
<dbReference type="OrthoDB" id="5241536at2"/>
<name>A0A386ZEE6_9NOCA</name>
<dbReference type="InterPro" id="IPR018060">
    <property type="entry name" value="HTH_AraC"/>
</dbReference>
<evidence type="ECO:0000256" key="3">
    <source>
        <dbReference type="ARBA" id="ARBA00023163"/>
    </source>
</evidence>
<protein>
    <submittedName>
        <fullName evidence="5">AraC family transcriptional regulator</fullName>
    </submittedName>
</protein>
<dbReference type="GO" id="GO:0005829">
    <property type="term" value="C:cytosol"/>
    <property type="evidence" value="ECO:0007669"/>
    <property type="project" value="TreeGrafter"/>
</dbReference>
<dbReference type="PROSITE" id="PS01124">
    <property type="entry name" value="HTH_ARAC_FAMILY_2"/>
    <property type="match status" value="1"/>
</dbReference>
<evidence type="ECO:0000313" key="6">
    <source>
        <dbReference type="Proteomes" id="UP000267164"/>
    </source>
</evidence>
<reference evidence="5 6" key="1">
    <citation type="submission" date="2018-09" db="EMBL/GenBank/DDBJ databases">
        <title>Nocardia yunnanensis sp. nov., an actinomycete isolated from a soil sample.</title>
        <authorList>
            <person name="Zhang J."/>
        </authorList>
    </citation>
    <scope>NUCLEOTIDE SEQUENCE [LARGE SCALE GENOMIC DNA]</scope>
    <source>
        <strain evidence="5 6">CFHS0054</strain>
    </source>
</reference>
<dbReference type="AlphaFoldDB" id="A0A386ZEE6"/>
<keyword evidence="3" id="KW-0804">Transcription</keyword>
<dbReference type="InterPro" id="IPR009057">
    <property type="entry name" value="Homeodomain-like_sf"/>
</dbReference>
<gene>
    <name evidence="5" type="ORF">D7D52_18805</name>
</gene>
<accession>A0A386ZEE6</accession>
<evidence type="ECO:0000313" key="5">
    <source>
        <dbReference type="EMBL" id="AYF75563.1"/>
    </source>
</evidence>
<dbReference type="PANTHER" id="PTHR47894">
    <property type="entry name" value="HTH-TYPE TRANSCRIPTIONAL REGULATOR GADX"/>
    <property type="match status" value="1"/>
</dbReference>
<dbReference type="Pfam" id="PF12625">
    <property type="entry name" value="Arabinose_bd"/>
    <property type="match status" value="1"/>
</dbReference>
<dbReference type="GO" id="GO:0000976">
    <property type="term" value="F:transcription cis-regulatory region binding"/>
    <property type="evidence" value="ECO:0007669"/>
    <property type="project" value="TreeGrafter"/>
</dbReference>
<keyword evidence="6" id="KW-1185">Reference proteome</keyword>
<feature type="domain" description="HTH araC/xylS-type" evidence="4">
    <location>
        <begin position="283"/>
        <end position="379"/>
    </location>
</feature>
<dbReference type="Gene3D" id="1.10.10.60">
    <property type="entry name" value="Homeodomain-like"/>
    <property type="match status" value="1"/>
</dbReference>
<evidence type="ECO:0000259" key="4">
    <source>
        <dbReference type="PROSITE" id="PS01124"/>
    </source>
</evidence>
<dbReference type="Pfam" id="PF12833">
    <property type="entry name" value="HTH_18"/>
    <property type="match status" value="1"/>
</dbReference>
<sequence>MNPWPPWGNSGGGVTWGRFLVSFRRMAEPGRPSRWSIARPAVSTRYVLDTGRAHGMATAEMLAGSGLRPSDLDHPGAVVRPRQELRVIRNVLAGGGAPWELGLETGLRYSLISTGMLGYALLSSGTVREALRLLQRFVELTSDFFEVRYTEDADGLLVEIGEADVPPDVRLFLLVRDLVSGFRMASLLLAPGALDTERAMDGPVRLELTATEPDGLRDAADALLAPYGRTLDIEFGAARNAFTVPAILLDRPTPAPDPHTAALCIQQCEARLDERVRLTGAAARVRHLLLRNPAELPSLTEVARRLALSDRALHRRLADEHTSFRGVLDQVRQLLATELLEQGLPAEAVARRLGYSDATAFDRAYRRWRGHSPSRAHDIPR</sequence>
<dbReference type="SUPFAM" id="SSF46689">
    <property type="entry name" value="Homeodomain-like"/>
    <property type="match status" value="1"/>
</dbReference>
<keyword evidence="1" id="KW-0805">Transcription regulation</keyword>
<evidence type="ECO:0000256" key="2">
    <source>
        <dbReference type="ARBA" id="ARBA00023125"/>
    </source>
</evidence>
<dbReference type="SMART" id="SM00342">
    <property type="entry name" value="HTH_ARAC"/>
    <property type="match status" value="1"/>
</dbReference>
<proteinExistence type="predicted"/>
<dbReference type="KEGG" id="nyu:D7D52_18805"/>
<keyword evidence="2" id="KW-0238">DNA-binding</keyword>
<dbReference type="InterPro" id="IPR032687">
    <property type="entry name" value="AraC-type_N"/>
</dbReference>
<evidence type="ECO:0000256" key="1">
    <source>
        <dbReference type="ARBA" id="ARBA00023015"/>
    </source>
</evidence>
<dbReference type="GO" id="GO:0003700">
    <property type="term" value="F:DNA-binding transcription factor activity"/>
    <property type="evidence" value="ECO:0007669"/>
    <property type="project" value="InterPro"/>
</dbReference>